<dbReference type="AlphaFoldDB" id="A0A2A7USM0"/>
<dbReference type="OrthoDB" id="5393649at2"/>
<evidence type="ECO:0000256" key="1">
    <source>
        <dbReference type="SAM" id="MobiDB-lite"/>
    </source>
</evidence>
<evidence type="ECO:0000313" key="3">
    <source>
        <dbReference type="EMBL" id="PEH88267.1"/>
    </source>
</evidence>
<feature type="compositionally biased region" description="Low complexity" evidence="1">
    <location>
        <begin position="249"/>
        <end position="261"/>
    </location>
</feature>
<protein>
    <recommendedName>
        <fullName evidence="5">Outer membrane lipoprotein</fullName>
    </recommendedName>
</protein>
<reference evidence="4" key="1">
    <citation type="submission" date="2017-09" db="EMBL/GenBank/DDBJ databases">
        <title>FDA dAtabase for Regulatory Grade micrObial Sequences (FDA-ARGOS): Supporting development and validation of Infectious Disease Dx tests.</title>
        <authorList>
            <person name="Minogue T."/>
            <person name="Wolcott M."/>
            <person name="Wasieloski L."/>
            <person name="Aguilar W."/>
            <person name="Moore D."/>
            <person name="Tallon L."/>
            <person name="Sadzewicz L."/>
            <person name="Ott S."/>
            <person name="Zhao X."/>
            <person name="Nagaraj S."/>
            <person name="Vavikolanu K."/>
            <person name="Aluvathingal J."/>
            <person name="Nadendla S."/>
            <person name="Sichtig H."/>
        </authorList>
    </citation>
    <scope>NUCLEOTIDE SEQUENCE [LARGE SCALE GENOMIC DNA]</scope>
    <source>
        <strain evidence="4">FDAARGOS_394</strain>
    </source>
</reference>
<evidence type="ECO:0008006" key="5">
    <source>
        <dbReference type="Google" id="ProtNLM"/>
    </source>
</evidence>
<dbReference type="GeneID" id="80800204"/>
<feature type="chain" id="PRO_5012789378" description="Outer membrane lipoprotein" evidence="2">
    <location>
        <begin position="30"/>
        <end position="274"/>
    </location>
</feature>
<dbReference type="STRING" id="1219032.GCA_001515545_03383"/>
<gene>
    <name evidence="3" type="ORF">CRM82_06310</name>
</gene>
<name>A0A2A7USM0_COMTR</name>
<proteinExistence type="predicted"/>
<feature type="signal peptide" evidence="2">
    <location>
        <begin position="1"/>
        <end position="29"/>
    </location>
</feature>
<evidence type="ECO:0000313" key="4">
    <source>
        <dbReference type="Proteomes" id="UP000220246"/>
    </source>
</evidence>
<keyword evidence="4" id="KW-1185">Reference proteome</keyword>
<evidence type="ECO:0000256" key="2">
    <source>
        <dbReference type="SAM" id="SignalP"/>
    </source>
</evidence>
<dbReference type="EMBL" id="PDEA01000001">
    <property type="protein sequence ID" value="PEH88267.1"/>
    <property type="molecule type" value="Genomic_DNA"/>
</dbReference>
<keyword evidence="2" id="KW-0732">Signal</keyword>
<dbReference type="RefSeq" id="WP_066540392.1">
    <property type="nucleotide sequence ID" value="NZ_PDEA01000001.1"/>
</dbReference>
<accession>A0A2A7USM0</accession>
<sequence length="274" mass="29038">MNPTTTSGLRRCWQTLCALLLAAGLAACGAPQSSPDPLAAVAQRGPQMESTLGTQWGEGRESVTYDVEATRLHPEHAQALSQLRYSDEASIRRALGGSADRQLNVLLADGAVEWSLLDGQGQALPVYSQRGSSSYQLAGRHGERYMLVFTNRSSRNYEVVATVDGLDVLSGQAGSLQNAGYLLRAGQTLHIEGFRKNSREVAAFRFATKDRAYAAHTADGDARNIGVIGAALFEVQLAGNPVAQPPRSGAGAPAPQAFPGDAGRGGYAQPPQYR</sequence>
<organism evidence="3 4">
    <name type="scientific">Comamonas terrigena</name>
    <dbReference type="NCBI Taxonomy" id="32013"/>
    <lineage>
        <taxon>Bacteria</taxon>
        <taxon>Pseudomonadati</taxon>
        <taxon>Pseudomonadota</taxon>
        <taxon>Betaproteobacteria</taxon>
        <taxon>Burkholderiales</taxon>
        <taxon>Comamonadaceae</taxon>
        <taxon>Comamonas</taxon>
    </lineage>
</organism>
<feature type="region of interest" description="Disordered" evidence="1">
    <location>
        <begin position="243"/>
        <end position="274"/>
    </location>
</feature>
<dbReference type="Proteomes" id="UP000220246">
    <property type="component" value="Unassembled WGS sequence"/>
</dbReference>
<comment type="caution">
    <text evidence="3">The sequence shown here is derived from an EMBL/GenBank/DDBJ whole genome shotgun (WGS) entry which is preliminary data.</text>
</comment>